<dbReference type="GO" id="GO:0005351">
    <property type="term" value="F:carbohydrate:proton symporter activity"/>
    <property type="evidence" value="ECO:0007669"/>
    <property type="project" value="TreeGrafter"/>
</dbReference>
<evidence type="ECO:0000256" key="3">
    <source>
        <dbReference type="ARBA" id="ARBA00022692"/>
    </source>
</evidence>
<dbReference type="EMBL" id="JAPQKI010000005">
    <property type="protein sequence ID" value="KAJ5097840.1"/>
    <property type="molecule type" value="Genomic_DNA"/>
</dbReference>
<dbReference type="InterPro" id="IPR020846">
    <property type="entry name" value="MFS_dom"/>
</dbReference>
<evidence type="ECO:0000256" key="2">
    <source>
        <dbReference type="ARBA" id="ARBA00010992"/>
    </source>
</evidence>
<feature type="domain" description="Major facilitator superfamily (MFS) profile" evidence="7">
    <location>
        <begin position="40"/>
        <end position="331"/>
    </location>
</feature>
<organism evidence="8 9">
    <name type="scientific">Penicillium argentinense</name>
    <dbReference type="NCBI Taxonomy" id="1131581"/>
    <lineage>
        <taxon>Eukaryota</taxon>
        <taxon>Fungi</taxon>
        <taxon>Dikarya</taxon>
        <taxon>Ascomycota</taxon>
        <taxon>Pezizomycotina</taxon>
        <taxon>Eurotiomycetes</taxon>
        <taxon>Eurotiomycetidae</taxon>
        <taxon>Eurotiales</taxon>
        <taxon>Aspergillaceae</taxon>
        <taxon>Penicillium</taxon>
    </lineage>
</organism>
<feature type="transmembrane region" description="Helical" evidence="6">
    <location>
        <begin position="28"/>
        <end position="46"/>
    </location>
</feature>
<dbReference type="InterPro" id="IPR005829">
    <property type="entry name" value="Sugar_transporter_CS"/>
</dbReference>
<reference evidence="8" key="2">
    <citation type="journal article" date="2023" name="IMA Fungus">
        <title>Comparative genomic study of the Penicillium genus elucidates a diverse pangenome and 15 lateral gene transfer events.</title>
        <authorList>
            <person name="Petersen C."/>
            <person name="Sorensen T."/>
            <person name="Nielsen M.R."/>
            <person name="Sondergaard T.E."/>
            <person name="Sorensen J.L."/>
            <person name="Fitzpatrick D.A."/>
            <person name="Frisvad J.C."/>
            <person name="Nielsen K.L."/>
        </authorList>
    </citation>
    <scope>NUCLEOTIDE SEQUENCE</scope>
    <source>
        <strain evidence="8">IBT 30761</strain>
    </source>
</reference>
<evidence type="ECO:0000313" key="9">
    <source>
        <dbReference type="Proteomes" id="UP001149074"/>
    </source>
</evidence>
<dbReference type="InterPro" id="IPR005828">
    <property type="entry name" value="MFS_sugar_transport-like"/>
</dbReference>
<dbReference type="PANTHER" id="PTHR48022">
    <property type="entry name" value="PLASTIDIC GLUCOSE TRANSPORTER 4"/>
    <property type="match status" value="1"/>
</dbReference>
<dbReference type="SUPFAM" id="SSF103473">
    <property type="entry name" value="MFS general substrate transporter"/>
    <property type="match status" value="1"/>
</dbReference>
<evidence type="ECO:0000313" key="8">
    <source>
        <dbReference type="EMBL" id="KAJ5097840.1"/>
    </source>
</evidence>
<evidence type="ECO:0000256" key="4">
    <source>
        <dbReference type="ARBA" id="ARBA00022989"/>
    </source>
</evidence>
<dbReference type="PROSITE" id="PS00216">
    <property type="entry name" value="SUGAR_TRANSPORT_1"/>
    <property type="match status" value="1"/>
</dbReference>
<evidence type="ECO:0000259" key="7">
    <source>
        <dbReference type="PROSITE" id="PS50850"/>
    </source>
</evidence>
<feature type="transmembrane region" description="Helical" evidence="6">
    <location>
        <begin position="231"/>
        <end position="253"/>
    </location>
</feature>
<dbReference type="Pfam" id="PF00083">
    <property type="entry name" value="Sugar_tr"/>
    <property type="match status" value="2"/>
</dbReference>
<keyword evidence="9" id="KW-1185">Reference proteome</keyword>
<dbReference type="GO" id="GO:0016020">
    <property type="term" value="C:membrane"/>
    <property type="evidence" value="ECO:0007669"/>
    <property type="project" value="UniProtKB-SubCell"/>
</dbReference>
<dbReference type="InterPro" id="IPR050360">
    <property type="entry name" value="MFS_Sugar_Transporters"/>
</dbReference>
<gene>
    <name evidence="8" type="ORF">N7532_004841</name>
</gene>
<dbReference type="OrthoDB" id="4540492at2759"/>
<dbReference type="RefSeq" id="XP_056473494.1">
    <property type="nucleotide sequence ID" value="XM_056617335.1"/>
</dbReference>
<evidence type="ECO:0000256" key="1">
    <source>
        <dbReference type="ARBA" id="ARBA00004141"/>
    </source>
</evidence>
<sequence>MSARVSPAHIGEPRHAGPKYNWNMDARLVPQSTAIVSALLMVYLIVQSATGGYDESMLNGLNILPTYTYYFRLNDVTTGLKNASVFIGGILGPLVSGPAADRLGRRPTIFWGSCITIIGIILQTAAQNVVMFVVARIVLGFGNAITGIAVESFRDATHLDSPESPRWLVHQGYYEEARLSVAQTNAGGNTSDPVVVAIFKEIVDTLKWEKEQGHNMSPIEIFTAPSSRPRLLIAMSAGLFSCIAGNIIAFYYFGLELSSADIDDTNDQLKAVRNPLKLKMPVYGDVAVMFLFQGCYSIAWTPLLYLYPPEVMNYSIRANGVAFPSDLNAFA</sequence>
<feature type="transmembrane region" description="Helical" evidence="6">
    <location>
        <begin position="286"/>
        <end position="307"/>
    </location>
</feature>
<name>A0A9W9FD17_9EURO</name>
<keyword evidence="4 6" id="KW-1133">Transmembrane helix</keyword>
<evidence type="ECO:0000256" key="5">
    <source>
        <dbReference type="ARBA" id="ARBA00023136"/>
    </source>
</evidence>
<dbReference type="Gene3D" id="1.20.1250.20">
    <property type="entry name" value="MFS general substrate transporter like domains"/>
    <property type="match status" value="2"/>
</dbReference>
<comment type="similarity">
    <text evidence="2">Belongs to the major facilitator superfamily. Sugar transporter (TC 2.A.1.1) family.</text>
</comment>
<dbReference type="PROSITE" id="PS50850">
    <property type="entry name" value="MFS"/>
    <property type="match status" value="1"/>
</dbReference>
<comment type="subcellular location">
    <subcellularLocation>
        <location evidence="1">Membrane</location>
        <topology evidence="1">Multi-pass membrane protein</topology>
    </subcellularLocation>
</comment>
<dbReference type="AlphaFoldDB" id="A0A9W9FD17"/>
<reference evidence="8" key="1">
    <citation type="submission" date="2022-11" db="EMBL/GenBank/DDBJ databases">
        <authorList>
            <person name="Petersen C."/>
        </authorList>
    </citation>
    <scope>NUCLEOTIDE SEQUENCE</scope>
    <source>
        <strain evidence="8">IBT 30761</strain>
    </source>
</reference>
<comment type="caution">
    <text evidence="8">The sequence shown here is derived from an EMBL/GenBank/DDBJ whole genome shotgun (WGS) entry which is preliminary data.</text>
</comment>
<proteinExistence type="inferred from homology"/>
<evidence type="ECO:0000256" key="6">
    <source>
        <dbReference type="SAM" id="Phobius"/>
    </source>
</evidence>
<dbReference type="GeneID" id="81356314"/>
<accession>A0A9W9FD17</accession>
<protein>
    <recommendedName>
        <fullName evidence="7">Major facilitator superfamily (MFS) profile domain-containing protein</fullName>
    </recommendedName>
</protein>
<feature type="transmembrane region" description="Helical" evidence="6">
    <location>
        <begin position="108"/>
        <end position="126"/>
    </location>
</feature>
<dbReference type="PANTHER" id="PTHR48022:SF31">
    <property type="entry name" value="HEXOSE TRANSPORTER"/>
    <property type="match status" value="1"/>
</dbReference>
<keyword evidence="3 6" id="KW-0812">Transmembrane</keyword>
<dbReference type="Proteomes" id="UP001149074">
    <property type="component" value="Unassembled WGS sequence"/>
</dbReference>
<dbReference type="Gene3D" id="1.10.286.90">
    <property type="entry name" value="MFS transporter, transmembrane helix TM10b"/>
    <property type="match status" value="1"/>
</dbReference>
<keyword evidence="5 6" id="KW-0472">Membrane</keyword>
<dbReference type="InterPro" id="IPR036259">
    <property type="entry name" value="MFS_trans_sf"/>
</dbReference>